<sequence>MTTDMTETLARSRVSLDPIVRNILEQGRTVRSRNRDGEYAIVLTGDRTVVDVKLGECLAGAADDRADWTITVTDFTFRNVAEADPDLRFYAPVFDRSGVRVGTIAVSGSPYGKTITDQGPVETMTVFFSALRSGDLFRESVTDSEGRAVLFRATADAEPNGRVVAETVTFGEERVFDLGPDYLAFKVTA</sequence>
<comment type="caution">
    <text evidence="1">The sequence shown here is derived from an EMBL/GenBank/DDBJ whole genome shotgun (WGS) entry which is preliminary data.</text>
</comment>
<reference evidence="1 2" key="1">
    <citation type="submission" date="2021-01" db="EMBL/GenBank/DDBJ databases">
        <title>Whole genome shotgun sequence of Actinoplanes deccanensis NBRC 13994.</title>
        <authorList>
            <person name="Komaki H."/>
            <person name="Tamura T."/>
        </authorList>
    </citation>
    <scope>NUCLEOTIDE SEQUENCE [LARGE SCALE GENOMIC DNA]</scope>
    <source>
        <strain evidence="1 2">NBRC 13994</strain>
    </source>
</reference>
<proteinExistence type="predicted"/>
<gene>
    <name evidence="1" type="ORF">Ade02nite_20340</name>
</gene>
<accession>A0ABQ3Y076</accession>
<dbReference type="EMBL" id="BOMI01000033">
    <property type="protein sequence ID" value="GID73393.1"/>
    <property type="molecule type" value="Genomic_DNA"/>
</dbReference>
<evidence type="ECO:0000313" key="2">
    <source>
        <dbReference type="Proteomes" id="UP000609879"/>
    </source>
</evidence>
<keyword evidence="2" id="KW-1185">Reference proteome</keyword>
<protein>
    <submittedName>
        <fullName evidence="1">Uncharacterized protein</fullName>
    </submittedName>
</protein>
<organism evidence="1 2">
    <name type="scientific">Paractinoplanes deccanensis</name>
    <dbReference type="NCBI Taxonomy" id="113561"/>
    <lineage>
        <taxon>Bacteria</taxon>
        <taxon>Bacillati</taxon>
        <taxon>Actinomycetota</taxon>
        <taxon>Actinomycetes</taxon>
        <taxon>Micromonosporales</taxon>
        <taxon>Micromonosporaceae</taxon>
        <taxon>Paractinoplanes</taxon>
    </lineage>
</organism>
<evidence type="ECO:0000313" key="1">
    <source>
        <dbReference type="EMBL" id="GID73393.1"/>
    </source>
</evidence>
<name>A0ABQ3Y076_9ACTN</name>
<dbReference type="Proteomes" id="UP000609879">
    <property type="component" value="Unassembled WGS sequence"/>
</dbReference>